<dbReference type="Pfam" id="PF14005">
    <property type="entry name" value="YpjP"/>
    <property type="match status" value="1"/>
</dbReference>
<dbReference type="InterPro" id="IPR025616">
    <property type="entry name" value="YpjP"/>
</dbReference>
<name>A0ABW4VVC3_9BACI</name>
<reference evidence="2" key="1">
    <citation type="journal article" date="2019" name="Int. J. Syst. Evol. Microbiol.">
        <title>The Global Catalogue of Microorganisms (GCM) 10K type strain sequencing project: providing services to taxonomists for standard genome sequencing and annotation.</title>
        <authorList>
            <consortium name="The Broad Institute Genomics Platform"/>
            <consortium name="The Broad Institute Genome Sequencing Center for Infectious Disease"/>
            <person name="Wu L."/>
            <person name="Ma J."/>
        </authorList>
    </citation>
    <scope>NUCLEOTIDE SEQUENCE [LARGE SCALE GENOMIC DNA]</scope>
    <source>
        <strain evidence="2">R28</strain>
    </source>
</reference>
<comment type="caution">
    <text evidence="1">The sequence shown here is derived from an EMBL/GenBank/DDBJ whole genome shotgun (WGS) entry which is preliminary data.</text>
</comment>
<organism evidence="1 2">
    <name type="scientific">Ornithinibacillus salinisoli</name>
    <dbReference type="NCBI Taxonomy" id="1848459"/>
    <lineage>
        <taxon>Bacteria</taxon>
        <taxon>Bacillati</taxon>
        <taxon>Bacillota</taxon>
        <taxon>Bacilli</taxon>
        <taxon>Bacillales</taxon>
        <taxon>Bacillaceae</taxon>
        <taxon>Ornithinibacillus</taxon>
    </lineage>
</organism>
<keyword evidence="2" id="KW-1185">Reference proteome</keyword>
<dbReference type="EMBL" id="JBHUHQ010000009">
    <property type="protein sequence ID" value="MFD2043518.1"/>
    <property type="molecule type" value="Genomic_DNA"/>
</dbReference>
<proteinExistence type="predicted"/>
<protein>
    <submittedName>
        <fullName evidence="1">YpjP family protein</fullName>
    </submittedName>
</protein>
<gene>
    <name evidence="1" type="ORF">ACFSJF_04420</name>
</gene>
<dbReference type="RefSeq" id="WP_377555244.1">
    <property type="nucleotide sequence ID" value="NZ_JBHUHQ010000009.1"/>
</dbReference>
<dbReference type="Proteomes" id="UP001597383">
    <property type="component" value="Unassembled WGS sequence"/>
</dbReference>
<evidence type="ECO:0000313" key="1">
    <source>
        <dbReference type="EMBL" id="MFD2043518.1"/>
    </source>
</evidence>
<evidence type="ECO:0000313" key="2">
    <source>
        <dbReference type="Proteomes" id="UP001597383"/>
    </source>
</evidence>
<sequence length="200" mass="23059">MKLWMRKIAVVLIAILTLGIYTPTYLITDEENEVVSPKVNEDGGITDSKGSVENAGDLDIHLTTDTEYDSLRNMTEQAKDQTIAKMGPRIIEKVEDEFMATILPNIEEALQTILTNVGDENLSYVSITEQPTEGYGEKIFNVYDNQLKKDIARFHVRRDVRPQEGYWFNFHYHVSEDGYEKHHTIGEIYWDKNTPPKWMA</sequence>
<accession>A0ABW4VVC3</accession>